<dbReference type="Proteomes" id="UP000050349">
    <property type="component" value="Unassembled WGS sequence"/>
</dbReference>
<organism evidence="1 2">
    <name type="scientific">Pseudomonas fluorescens</name>
    <dbReference type="NCBI Taxonomy" id="294"/>
    <lineage>
        <taxon>Bacteria</taxon>
        <taxon>Pseudomonadati</taxon>
        <taxon>Pseudomonadota</taxon>
        <taxon>Gammaproteobacteria</taxon>
        <taxon>Pseudomonadales</taxon>
        <taxon>Pseudomonadaceae</taxon>
        <taxon>Pseudomonas</taxon>
    </lineage>
</organism>
<reference evidence="1 2" key="1">
    <citation type="submission" date="2015-09" db="EMBL/GenBank/DDBJ databases">
        <authorList>
            <person name="Jackson K.R."/>
            <person name="Lunt B.L."/>
            <person name="Fisher J.N.B."/>
            <person name="Gardner A.V."/>
            <person name="Bailey M.E."/>
            <person name="Deus L.M."/>
            <person name="Earl A.S."/>
            <person name="Gibby P.D."/>
            <person name="Hartmann K.A."/>
            <person name="Liu J.E."/>
            <person name="Manci A.M."/>
            <person name="Nielsen D.A."/>
            <person name="Solomon M.B."/>
            <person name="Breakwell D.P."/>
            <person name="Burnett S.H."/>
            <person name="Grose J.H."/>
        </authorList>
    </citation>
    <scope>NUCLEOTIDE SEQUENCE [LARGE SCALE GENOMIC DNA]</scope>
    <source>
        <strain evidence="1 2">S613</strain>
    </source>
</reference>
<protein>
    <submittedName>
        <fullName evidence="1">Uncharacterized protein</fullName>
    </submittedName>
</protein>
<dbReference type="AlphaFoldDB" id="A0A0P8Z944"/>
<name>A0A0P8Z944_PSEFL</name>
<proteinExistence type="predicted"/>
<sequence>MSAQQIQRCALTEQLRHQHLQAAGQYIGGNIEPGFISDPGTCHGPKAHDIGIVTETVAADGQADFAFAVVKTPVIVDPAAEHVQQAIVLCQLL</sequence>
<gene>
    <name evidence="1" type="ORF">AN403_6113</name>
</gene>
<accession>A0A0P8Z944</accession>
<comment type="caution">
    <text evidence="1">The sequence shown here is derived from an EMBL/GenBank/DDBJ whole genome shotgun (WGS) entry which is preliminary data.</text>
</comment>
<evidence type="ECO:0000313" key="2">
    <source>
        <dbReference type="Proteomes" id="UP000050349"/>
    </source>
</evidence>
<dbReference type="EMBL" id="LJXB01000037">
    <property type="protein sequence ID" value="KPU62050.1"/>
    <property type="molecule type" value="Genomic_DNA"/>
</dbReference>
<evidence type="ECO:0000313" key="1">
    <source>
        <dbReference type="EMBL" id="KPU62050.1"/>
    </source>
</evidence>